<dbReference type="AlphaFoldDB" id="A0A3S0KTC3"/>
<name>A0A3S0KTC3_9BACI</name>
<dbReference type="Gene3D" id="3.90.1200.10">
    <property type="match status" value="1"/>
</dbReference>
<dbReference type="PANTHER" id="PTHR21310:SF42">
    <property type="entry name" value="BIFUNCTIONAL AAC_APH"/>
    <property type="match status" value="1"/>
</dbReference>
<dbReference type="Pfam" id="PF01636">
    <property type="entry name" value="APH"/>
    <property type="match status" value="1"/>
</dbReference>
<dbReference type="InterPro" id="IPR002575">
    <property type="entry name" value="Aminoglycoside_PTrfase"/>
</dbReference>
<organism evidence="2 3">
    <name type="scientific">Bacillus yapensis</name>
    <dbReference type="NCBI Taxonomy" id="2492960"/>
    <lineage>
        <taxon>Bacteria</taxon>
        <taxon>Bacillati</taxon>
        <taxon>Bacillota</taxon>
        <taxon>Bacilli</taxon>
        <taxon>Bacillales</taxon>
        <taxon>Bacillaceae</taxon>
        <taxon>Bacillus</taxon>
    </lineage>
</organism>
<dbReference type="PANTHER" id="PTHR21310">
    <property type="entry name" value="AMINOGLYCOSIDE PHOSPHOTRANSFERASE-RELATED-RELATED"/>
    <property type="match status" value="1"/>
</dbReference>
<reference evidence="2 3" key="1">
    <citation type="submission" date="2018-12" db="EMBL/GenBank/DDBJ databases">
        <title>Bacillus yapensis draft genome sequence.</title>
        <authorList>
            <person name="Yu L."/>
            <person name="Xu X."/>
            <person name="Tang X."/>
        </authorList>
    </citation>
    <scope>NUCLEOTIDE SEQUENCE [LARGE SCALE GENOMIC DNA]</scope>
    <source>
        <strain evidence="2 3">XXST-01</strain>
    </source>
</reference>
<evidence type="ECO:0000313" key="3">
    <source>
        <dbReference type="Proteomes" id="UP000271374"/>
    </source>
</evidence>
<evidence type="ECO:0000259" key="1">
    <source>
        <dbReference type="Pfam" id="PF01636"/>
    </source>
</evidence>
<feature type="domain" description="Aminoglycoside phosphotransferase" evidence="1">
    <location>
        <begin position="27"/>
        <end position="256"/>
    </location>
</feature>
<sequence>MVNINVDLVQSLMKEQFPEWSNLEIKPVENGGHDNRTFHLGEYMSVRLPSGDGYVSQVEKEHRWLPVLSKHLSLPISKPLAKGKPNKDYPYPWSIYKWLEGETVTHENIVDINQFARELGEFLVELQSIDASEGPFGGIHNYYRGCPLTEFKFNEWALSSLDTLGNLVDREKCLKIWDRALSTKWMNEPVWIHGDVAPGNLLVTNGRLSAVIDFGVMAVGDPAADLAMAWTFFEDKSRDIFLNTIGLDKDTEDRARGWALWKALTTCVWEPKESEAVKKAKKVIEILVNE</sequence>
<dbReference type="EMBL" id="RXNT01000004">
    <property type="protein sequence ID" value="RTR33966.1"/>
    <property type="molecule type" value="Genomic_DNA"/>
</dbReference>
<dbReference type="InterPro" id="IPR011009">
    <property type="entry name" value="Kinase-like_dom_sf"/>
</dbReference>
<dbReference type="GO" id="GO:0016740">
    <property type="term" value="F:transferase activity"/>
    <property type="evidence" value="ECO:0007669"/>
    <property type="project" value="UniProtKB-KW"/>
</dbReference>
<accession>A0A3S0KTC3</accession>
<dbReference type="CDD" id="cd05155">
    <property type="entry name" value="APH_ChoK_like_1"/>
    <property type="match status" value="1"/>
</dbReference>
<protein>
    <submittedName>
        <fullName evidence="2">Aminoglycoside phosphotransferase family protein</fullName>
    </submittedName>
</protein>
<evidence type="ECO:0000313" key="2">
    <source>
        <dbReference type="EMBL" id="RTR33966.1"/>
    </source>
</evidence>
<dbReference type="Proteomes" id="UP000271374">
    <property type="component" value="Unassembled WGS sequence"/>
</dbReference>
<gene>
    <name evidence="2" type="ORF">EKG37_07065</name>
</gene>
<dbReference type="RefSeq" id="WP_126407753.1">
    <property type="nucleotide sequence ID" value="NZ_RXNT01000004.1"/>
</dbReference>
<comment type="caution">
    <text evidence="2">The sequence shown here is derived from an EMBL/GenBank/DDBJ whole genome shotgun (WGS) entry which is preliminary data.</text>
</comment>
<keyword evidence="3" id="KW-1185">Reference proteome</keyword>
<dbReference type="Gene3D" id="3.30.200.20">
    <property type="entry name" value="Phosphorylase Kinase, domain 1"/>
    <property type="match status" value="1"/>
</dbReference>
<dbReference type="SUPFAM" id="SSF56112">
    <property type="entry name" value="Protein kinase-like (PK-like)"/>
    <property type="match status" value="1"/>
</dbReference>
<dbReference type="OrthoDB" id="3806873at2"/>
<keyword evidence="2" id="KW-0808">Transferase</keyword>
<dbReference type="InterPro" id="IPR051678">
    <property type="entry name" value="AGP_Transferase"/>
</dbReference>
<proteinExistence type="predicted"/>